<dbReference type="AlphaFoldDB" id="A0AAE0S4J4"/>
<reference evidence="1" key="2">
    <citation type="journal article" date="2021" name="Genome Biol. Evol.">
        <title>Developing a high-quality reference genome for a parasitic bivalve with doubly uniparental inheritance (Bivalvia: Unionida).</title>
        <authorList>
            <person name="Smith C.H."/>
        </authorList>
    </citation>
    <scope>NUCLEOTIDE SEQUENCE</scope>
    <source>
        <strain evidence="1">CHS0354</strain>
        <tissue evidence="1">Mantle</tissue>
    </source>
</reference>
<reference evidence="1" key="1">
    <citation type="journal article" date="2021" name="Genome Biol. Evol.">
        <title>A High-Quality Reference Genome for a Parasitic Bivalve with Doubly Uniparental Inheritance (Bivalvia: Unionida).</title>
        <authorList>
            <person name="Smith C.H."/>
        </authorList>
    </citation>
    <scope>NUCLEOTIDE SEQUENCE</scope>
    <source>
        <strain evidence="1">CHS0354</strain>
    </source>
</reference>
<name>A0AAE0S4J4_9BIVA</name>
<keyword evidence="2" id="KW-1185">Reference proteome</keyword>
<proteinExistence type="predicted"/>
<dbReference type="EMBL" id="JAEAOA010000438">
    <property type="protein sequence ID" value="KAK3585261.1"/>
    <property type="molecule type" value="Genomic_DNA"/>
</dbReference>
<evidence type="ECO:0000313" key="2">
    <source>
        <dbReference type="Proteomes" id="UP001195483"/>
    </source>
</evidence>
<evidence type="ECO:0000313" key="1">
    <source>
        <dbReference type="EMBL" id="KAK3585261.1"/>
    </source>
</evidence>
<accession>A0AAE0S4J4</accession>
<comment type="caution">
    <text evidence="1">The sequence shown here is derived from an EMBL/GenBank/DDBJ whole genome shotgun (WGS) entry which is preliminary data.</text>
</comment>
<organism evidence="1 2">
    <name type="scientific">Potamilus streckersoni</name>
    <dbReference type="NCBI Taxonomy" id="2493646"/>
    <lineage>
        <taxon>Eukaryota</taxon>
        <taxon>Metazoa</taxon>
        <taxon>Spiralia</taxon>
        <taxon>Lophotrochozoa</taxon>
        <taxon>Mollusca</taxon>
        <taxon>Bivalvia</taxon>
        <taxon>Autobranchia</taxon>
        <taxon>Heteroconchia</taxon>
        <taxon>Palaeoheterodonta</taxon>
        <taxon>Unionida</taxon>
        <taxon>Unionoidea</taxon>
        <taxon>Unionidae</taxon>
        <taxon>Ambleminae</taxon>
        <taxon>Lampsilini</taxon>
        <taxon>Potamilus</taxon>
    </lineage>
</organism>
<dbReference type="Proteomes" id="UP001195483">
    <property type="component" value="Unassembled WGS sequence"/>
</dbReference>
<reference evidence="1" key="3">
    <citation type="submission" date="2023-05" db="EMBL/GenBank/DDBJ databases">
        <authorList>
            <person name="Smith C.H."/>
        </authorList>
    </citation>
    <scope>NUCLEOTIDE SEQUENCE</scope>
    <source>
        <strain evidence="1">CHS0354</strain>
        <tissue evidence="1">Mantle</tissue>
    </source>
</reference>
<gene>
    <name evidence="1" type="ORF">CHS0354_006310</name>
</gene>
<sequence>MSDLHRLLWVKSMSACTEINYVMLEFARSVFKRVTNTMAHLIERRRETAKTQKQLVHVLKARNSFSRVVAHKLVKVDFAAAVGQKILENRKARTSTYIPSERVNIKSL</sequence>
<protein>
    <submittedName>
        <fullName evidence="1">Uncharacterized protein</fullName>
    </submittedName>
</protein>